<evidence type="ECO:0000256" key="5">
    <source>
        <dbReference type="ARBA" id="ARBA00022989"/>
    </source>
</evidence>
<feature type="transmembrane region" description="Helical" evidence="7">
    <location>
        <begin position="40"/>
        <end position="61"/>
    </location>
</feature>
<name>A0ABW5QC91_9BACI</name>
<protein>
    <submittedName>
        <fullName evidence="9">MFS transporter</fullName>
    </submittedName>
</protein>
<dbReference type="EMBL" id="JBHUMZ010000025">
    <property type="protein sequence ID" value="MFD2639559.1"/>
    <property type="molecule type" value="Genomic_DNA"/>
</dbReference>
<dbReference type="SUPFAM" id="SSF103473">
    <property type="entry name" value="MFS general substrate transporter"/>
    <property type="match status" value="1"/>
</dbReference>
<dbReference type="InterPro" id="IPR036259">
    <property type="entry name" value="MFS_trans_sf"/>
</dbReference>
<dbReference type="CDD" id="cd06173">
    <property type="entry name" value="MFS_MefA_like"/>
    <property type="match status" value="1"/>
</dbReference>
<sequence>MRSEWRNAVYLLASLSLGNLGNFIYLVCINILVYNNTGSATAVAALWLIGPLTNIITKFWTGSYIDFRSKRKIMIQTYIARGSLIILIPLMPHIVFIYIILILLSIANAFFGPSSMTYITVIIPKDMRKRFNSIKSFTSSTAFMIGPAIGGSLILLLDLQTTLWINGGFFILAALLLMKIADKENLDLKSAPKLTLKQVIDDFGVVKHFMKQNLYVSAIYLGFIFVMVATFAMDAQEIVFTQQVIGLSETEYSLLISITGIGSVAGGVILSFLSNNFSLRFMISIGILLSSIGYVIYALSWSFISITVGFVVLGFFLVFLNAGITTFYQNNVQLDLMGRVTSIIQLVQSAAQVLLVLVVGFLGDILSLRITIIGLSLSMLILSFIFVYFVNETKYNYLYKDTA</sequence>
<keyword evidence="4 7" id="KW-0812">Transmembrane</keyword>
<keyword evidence="5 7" id="KW-1133">Transmembrane helix</keyword>
<feature type="transmembrane region" description="Helical" evidence="7">
    <location>
        <begin position="279"/>
        <end position="297"/>
    </location>
</feature>
<reference evidence="10" key="1">
    <citation type="journal article" date="2019" name="Int. J. Syst. Evol. Microbiol.">
        <title>The Global Catalogue of Microorganisms (GCM) 10K type strain sequencing project: providing services to taxonomists for standard genome sequencing and annotation.</title>
        <authorList>
            <consortium name="The Broad Institute Genomics Platform"/>
            <consortium name="The Broad Institute Genome Sequencing Center for Infectious Disease"/>
            <person name="Wu L."/>
            <person name="Ma J."/>
        </authorList>
    </citation>
    <scope>NUCLEOTIDE SEQUENCE [LARGE SCALE GENOMIC DNA]</scope>
    <source>
        <strain evidence="10">TISTR 1571</strain>
    </source>
</reference>
<dbReference type="Proteomes" id="UP001597452">
    <property type="component" value="Unassembled WGS sequence"/>
</dbReference>
<proteinExistence type="predicted"/>
<feature type="transmembrane region" description="Helical" evidence="7">
    <location>
        <begin position="136"/>
        <end position="157"/>
    </location>
</feature>
<feature type="transmembrane region" description="Helical" evidence="7">
    <location>
        <begin position="340"/>
        <end position="362"/>
    </location>
</feature>
<evidence type="ECO:0000256" key="7">
    <source>
        <dbReference type="SAM" id="Phobius"/>
    </source>
</evidence>
<dbReference type="Gene3D" id="1.20.1250.20">
    <property type="entry name" value="MFS general substrate transporter like domains"/>
    <property type="match status" value="2"/>
</dbReference>
<evidence type="ECO:0000256" key="2">
    <source>
        <dbReference type="ARBA" id="ARBA00022448"/>
    </source>
</evidence>
<comment type="caution">
    <text evidence="9">The sequence shown here is derived from an EMBL/GenBank/DDBJ whole genome shotgun (WGS) entry which is preliminary data.</text>
</comment>
<dbReference type="Pfam" id="PF07690">
    <property type="entry name" value="MFS_1"/>
    <property type="match status" value="1"/>
</dbReference>
<feature type="transmembrane region" description="Helical" evidence="7">
    <location>
        <begin position="73"/>
        <end position="91"/>
    </location>
</feature>
<keyword evidence="3" id="KW-1003">Cell membrane</keyword>
<keyword evidence="10" id="KW-1185">Reference proteome</keyword>
<evidence type="ECO:0000313" key="10">
    <source>
        <dbReference type="Proteomes" id="UP001597452"/>
    </source>
</evidence>
<evidence type="ECO:0000256" key="6">
    <source>
        <dbReference type="ARBA" id="ARBA00023136"/>
    </source>
</evidence>
<dbReference type="PANTHER" id="PTHR43266:SF2">
    <property type="entry name" value="MAJOR FACILITATOR SUPERFAMILY (MFS) PROFILE DOMAIN-CONTAINING PROTEIN"/>
    <property type="match status" value="1"/>
</dbReference>
<feature type="transmembrane region" description="Helical" evidence="7">
    <location>
        <begin position="97"/>
        <end position="124"/>
    </location>
</feature>
<evidence type="ECO:0000256" key="4">
    <source>
        <dbReference type="ARBA" id="ARBA00022692"/>
    </source>
</evidence>
<dbReference type="PROSITE" id="PS50850">
    <property type="entry name" value="MFS"/>
    <property type="match status" value="1"/>
</dbReference>
<dbReference type="PANTHER" id="PTHR43266">
    <property type="entry name" value="MACROLIDE-EFFLUX PROTEIN"/>
    <property type="match status" value="1"/>
</dbReference>
<feature type="transmembrane region" description="Helical" evidence="7">
    <location>
        <begin position="214"/>
        <end position="232"/>
    </location>
</feature>
<evidence type="ECO:0000256" key="1">
    <source>
        <dbReference type="ARBA" id="ARBA00004651"/>
    </source>
</evidence>
<feature type="domain" description="Major facilitator superfamily (MFS) profile" evidence="8">
    <location>
        <begin position="7"/>
        <end position="394"/>
    </location>
</feature>
<evidence type="ECO:0000256" key="3">
    <source>
        <dbReference type="ARBA" id="ARBA00022475"/>
    </source>
</evidence>
<gene>
    <name evidence="9" type="ORF">ACFSW4_11825</name>
</gene>
<feature type="transmembrane region" description="Helical" evidence="7">
    <location>
        <begin position="9"/>
        <end position="34"/>
    </location>
</feature>
<evidence type="ECO:0000259" key="8">
    <source>
        <dbReference type="PROSITE" id="PS50850"/>
    </source>
</evidence>
<keyword evidence="2" id="KW-0813">Transport</keyword>
<keyword evidence="6 7" id="KW-0472">Membrane</keyword>
<organism evidence="9 10">
    <name type="scientific">Piscibacillus salipiscarius</name>
    <dbReference type="NCBI Taxonomy" id="299480"/>
    <lineage>
        <taxon>Bacteria</taxon>
        <taxon>Bacillati</taxon>
        <taxon>Bacillota</taxon>
        <taxon>Bacilli</taxon>
        <taxon>Bacillales</taxon>
        <taxon>Bacillaceae</taxon>
        <taxon>Piscibacillus</taxon>
    </lineage>
</organism>
<dbReference type="InterPro" id="IPR011701">
    <property type="entry name" value="MFS"/>
</dbReference>
<feature type="transmembrane region" description="Helical" evidence="7">
    <location>
        <begin position="303"/>
        <end position="328"/>
    </location>
</feature>
<feature type="transmembrane region" description="Helical" evidence="7">
    <location>
        <begin position="163"/>
        <end position="181"/>
    </location>
</feature>
<dbReference type="RefSeq" id="WP_377329487.1">
    <property type="nucleotide sequence ID" value="NZ_JBHUMZ010000025.1"/>
</dbReference>
<comment type="subcellular location">
    <subcellularLocation>
        <location evidence="1">Cell membrane</location>
        <topology evidence="1">Multi-pass membrane protein</topology>
    </subcellularLocation>
</comment>
<accession>A0ABW5QC91</accession>
<evidence type="ECO:0000313" key="9">
    <source>
        <dbReference type="EMBL" id="MFD2639559.1"/>
    </source>
</evidence>
<feature type="transmembrane region" description="Helical" evidence="7">
    <location>
        <begin position="368"/>
        <end position="390"/>
    </location>
</feature>
<feature type="transmembrane region" description="Helical" evidence="7">
    <location>
        <begin position="252"/>
        <end position="272"/>
    </location>
</feature>
<dbReference type="InterPro" id="IPR020846">
    <property type="entry name" value="MFS_dom"/>
</dbReference>